<dbReference type="Gene3D" id="1.10.1660.10">
    <property type="match status" value="1"/>
</dbReference>
<evidence type="ECO:0000313" key="4">
    <source>
        <dbReference type="EMBL" id="CAJ47959.1"/>
    </source>
</evidence>
<dbReference type="eggNOG" id="COG0789">
    <property type="taxonomic scope" value="Bacteria"/>
</dbReference>
<dbReference type="PANTHER" id="PTHR30204">
    <property type="entry name" value="REDOX-CYCLING DRUG-SENSING TRANSCRIPTIONAL ACTIVATOR SOXR"/>
    <property type="match status" value="1"/>
</dbReference>
<dbReference type="CDD" id="cd01104">
    <property type="entry name" value="HTH_MlrA-CarA"/>
    <property type="match status" value="1"/>
</dbReference>
<feature type="domain" description="B12-binding" evidence="3">
    <location>
        <begin position="205"/>
        <end position="329"/>
    </location>
</feature>
<dbReference type="GO" id="GO:0003700">
    <property type="term" value="F:DNA-binding transcription factor activity"/>
    <property type="evidence" value="ECO:0007669"/>
    <property type="project" value="InterPro"/>
</dbReference>
<dbReference type="GO" id="GO:0003677">
    <property type="term" value="F:DNA binding"/>
    <property type="evidence" value="ECO:0007669"/>
    <property type="project" value="UniProtKB-KW"/>
</dbReference>
<dbReference type="Pfam" id="PF02607">
    <property type="entry name" value="B12-binding_2"/>
    <property type="match status" value="1"/>
</dbReference>
<dbReference type="InterPro" id="IPR003759">
    <property type="entry name" value="Cbl-bd_cap"/>
</dbReference>
<dbReference type="InterPro" id="IPR047057">
    <property type="entry name" value="MerR_fam"/>
</dbReference>
<dbReference type="PANTHER" id="PTHR30204:SF97">
    <property type="entry name" value="MERR FAMILY REGULATORY PROTEIN"/>
    <property type="match status" value="1"/>
</dbReference>
<organism evidence="4 5">
    <name type="scientific">Bordetella avium (strain 197N)</name>
    <dbReference type="NCBI Taxonomy" id="360910"/>
    <lineage>
        <taxon>Bacteria</taxon>
        <taxon>Pseudomonadati</taxon>
        <taxon>Pseudomonadota</taxon>
        <taxon>Betaproteobacteria</taxon>
        <taxon>Burkholderiales</taxon>
        <taxon>Alcaligenaceae</taxon>
        <taxon>Bordetella</taxon>
    </lineage>
</organism>
<dbReference type="InterPro" id="IPR036724">
    <property type="entry name" value="Cobalamin-bd_sf"/>
</dbReference>
<dbReference type="Proteomes" id="UP000001977">
    <property type="component" value="Chromosome"/>
</dbReference>
<gene>
    <name evidence="4" type="ordered locus">BAV0355</name>
</gene>
<dbReference type="Pfam" id="PF13411">
    <property type="entry name" value="MerR_1"/>
    <property type="match status" value="1"/>
</dbReference>
<dbReference type="OrthoDB" id="9800334at2"/>
<accession>Q2KZI6</accession>
<dbReference type="PROSITE" id="PS51332">
    <property type="entry name" value="B12_BINDING"/>
    <property type="match status" value="1"/>
</dbReference>
<evidence type="ECO:0000259" key="2">
    <source>
        <dbReference type="PROSITE" id="PS50937"/>
    </source>
</evidence>
<protein>
    <submittedName>
        <fullName evidence="4">MerR-family transcriptional regulator</fullName>
    </submittedName>
</protein>
<dbReference type="GO" id="GO:0046872">
    <property type="term" value="F:metal ion binding"/>
    <property type="evidence" value="ECO:0007669"/>
    <property type="project" value="InterPro"/>
</dbReference>
<dbReference type="SUPFAM" id="SSF46955">
    <property type="entry name" value="Putative DNA-binding domain"/>
    <property type="match status" value="1"/>
</dbReference>
<reference evidence="4 5" key="1">
    <citation type="journal article" date="2006" name="J. Bacteriol.">
        <title>Comparison of the genome sequence of the poultry pathogen Bordetella avium with those of B. bronchiseptica, B. pertussis, and B. parapertussis reveals extensive diversity in surface structures associated with host interaction.</title>
        <authorList>
            <person name="Sebaihia M."/>
            <person name="Preston A."/>
            <person name="Maskell D.J."/>
            <person name="Kuzmiak H."/>
            <person name="Connell T.D."/>
            <person name="King N.D."/>
            <person name="Orndorff P.E."/>
            <person name="Miyamoto D.M."/>
            <person name="Thomson N.R."/>
            <person name="Harris D."/>
            <person name="Goble A."/>
            <person name="Lord A."/>
            <person name="Murphy L."/>
            <person name="Quail M.A."/>
            <person name="Rutter S."/>
            <person name="Squares R."/>
            <person name="Squares S."/>
            <person name="Woodward J."/>
            <person name="Parkhill J."/>
            <person name="Temple L.M."/>
        </authorList>
    </citation>
    <scope>NUCLEOTIDE SEQUENCE [LARGE SCALE GENOMIC DNA]</scope>
    <source>
        <strain evidence="4 5">197N</strain>
    </source>
</reference>
<dbReference type="RefSeq" id="WP_012416055.1">
    <property type="nucleotide sequence ID" value="NC_010645.1"/>
</dbReference>
<name>Q2KZI6_BORA1</name>
<evidence type="ECO:0000313" key="5">
    <source>
        <dbReference type="Proteomes" id="UP000001977"/>
    </source>
</evidence>
<dbReference type="InterPro" id="IPR009061">
    <property type="entry name" value="DNA-bd_dom_put_sf"/>
</dbReference>
<evidence type="ECO:0000259" key="3">
    <source>
        <dbReference type="PROSITE" id="PS51332"/>
    </source>
</evidence>
<dbReference type="Pfam" id="PF02310">
    <property type="entry name" value="B12-binding"/>
    <property type="match status" value="1"/>
</dbReference>
<dbReference type="PROSITE" id="PS50937">
    <property type="entry name" value="HTH_MERR_2"/>
    <property type="match status" value="1"/>
</dbReference>
<dbReference type="EMBL" id="AM167904">
    <property type="protein sequence ID" value="CAJ47959.1"/>
    <property type="molecule type" value="Genomic_DNA"/>
</dbReference>
<evidence type="ECO:0000256" key="1">
    <source>
        <dbReference type="ARBA" id="ARBA00023125"/>
    </source>
</evidence>
<sequence>MTPLTLPPVLASLDADDGALPIAAVERETGIGKDTLRVWERRYGFPKPSRDSSGDRRYSAAQLQQLKLIRRLLDAGARPGKVVGLDQPGLQGLQALLTQQALAPPVSLSRTNPGKVSDYPLLHELLSAIGAHDPQRLRHGLSYAQARIGLERFVTDLVAPLTTAVGEAWAQGRFEIFEEHLYTEVVTGVLRQAIVSLSPPAIAQRPKVLLTTMQQEPHGLGLLMVEALLALECCTCVSLGTQTPLSDIIQAARAHRADVVVMSFSNIHKGAVVPIFLHELRALLAADTELWVGGGCTALYQRPLAGVSTVRNLAGLAPLVAQWRQAHRT</sequence>
<keyword evidence="1" id="KW-0238">DNA-binding</keyword>
<dbReference type="InterPro" id="IPR006158">
    <property type="entry name" value="Cobalamin-bd"/>
</dbReference>
<dbReference type="InterPro" id="IPR036594">
    <property type="entry name" value="Meth_synthase_dom"/>
</dbReference>
<dbReference type="Gene3D" id="3.40.50.280">
    <property type="entry name" value="Cobalamin-binding domain"/>
    <property type="match status" value="1"/>
</dbReference>
<dbReference type="InterPro" id="IPR000551">
    <property type="entry name" value="MerR-type_HTH_dom"/>
</dbReference>
<feature type="domain" description="HTH merR-type" evidence="2">
    <location>
        <begin position="19"/>
        <end position="76"/>
    </location>
</feature>
<dbReference type="SUPFAM" id="SSF52242">
    <property type="entry name" value="Cobalamin (vitamin B12)-binding domain"/>
    <property type="match status" value="1"/>
</dbReference>
<proteinExistence type="predicted"/>
<dbReference type="Gene3D" id="1.10.1240.10">
    <property type="entry name" value="Methionine synthase domain"/>
    <property type="match status" value="1"/>
</dbReference>
<dbReference type="KEGG" id="bav:BAV0355"/>
<dbReference type="AlphaFoldDB" id="Q2KZI6"/>
<dbReference type="STRING" id="360910.BAV0355"/>
<dbReference type="eggNOG" id="COG5012">
    <property type="taxonomic scope" value="Bacteria"/>
</dbReference>
<dbReference type="HOGENOM" id="CLU_045945_3_0_4"/>
<dbReference type="SMART" id="SM00422">
    <property type="entry name" value="HTH_MERR"/>
    <property type="match status" value="1"/>
</dbReference>
<keyword evidence="5" id="KW-1185">Reference proteome</keyword>
<dbReference type="GO" id="GO:0031419">
    <property type="term" value="F:cobalamin binding"/>
    <property type="evidence" value="ECO:0007669"/>
    <property type="project" value="InterPro"/>
</dbReference>